<evidence type="ECO:0000313" key="2">
    <source>
        <dbReference type="EMBL" id="ACZ37928.1"/>
    </source>
</evidence>
<keyword evidence="3" id="KW-1185">Reference proteome</keyword>
<reference evidence="2 3" key="2">
    <citation type="journal article" date="2010" name="Stand. Genomic Sci.">
        <title>Complete genome sequence of Desulfohalobium retbaense type strain (HR(100)).</title>
        <authorList>
            <person name="Spring S."/>
            <person name="Nolan M."/>
            <person name="Lapidus A."/>
            <person name="Glavina Del Rio T."/>
            <person name="Copeland A."/>
            <person name="Tice H."/>
            <person name="Cheng J.F."/>
            <person name="Lucas S."/>
            <person name="Land M."/>
            <person name="Chen F."/>
            <person name="Bruce D."/>
            <person name="Goodwin L."/>
            <person name="Pitluck S."/>
            <person name="Ivanova N."/>
            <person name="Mavromatis K."/>
            <person name="Mikhailova N."/>
            <person name="Pati A."/>
            <person name="Chen A."/>
            <person name="Palaniappan K."/>
            <person name="Hauser L."/>
            <person name="Chang Y.J."/>
            <person name="Jeffries C.D."/>
            <person name="Munk C."/>
            <person name="Kiss H."/>
            <person name="Chain P."/>
            <person name="Han C."/>
            <person name="Brettin T."/>
            <person name="Detter J.C."/>
            <person name="Schuler E."/>
            <person name="Goker M."/>
            <person name="Rohde M."/>
            <person name="Bristow J."/>
            <person name="Eisen J.A."/>
            <person name="Markowitz V."/>
            <person name="Hugenholtz P."/>
            <person name="Kyrpides N.C."/>
            <person name="Klenk H.P."/>
        </authorList>
    </citation>
    <scope>NUCLEOTIDE SEQUENCE [LARGE SCALE GENOMIC DNA]</scope>
    <source>
        <strain evidence="3">ATCC 49802 / DSM 20745 / S 6022</strain>
    </source>
</reference>
<protein>
    <submittedName>
        <fullName evidence="2">Uncharacterized protein</fullName>
    </submittedName>
</protein>
<dbReference type="HOGENOM" id="CLU_3239807_0_0_0"/>
<accession>D1C7U5</accession>
<evidence type="ECO:0000256" key="1">
    <source>
        <dbReference type="SAM" id="MobiDB-lite"/>
    </source>
</evidence>
<dbReference type="InParanoid" id="D1C7U5"/>
<feature type="region of interest" description="Disordered" evidence="1">
    <location>
        <begin position="1"/>
        <end position="21"/>
    </location>
</feature>
<sequence length="43" mass="4888">MRSPYPRLLSDGAHQGRGEHDAVLSTQYALRKTEHATRMTYDA</sequence>
<gene>
    <name evidence="2" type="ordered locus">Sthe_0490</name>
</gene>
<dbReference type="AlphaFoldDB" id="D1C7U5"/>
<evidence type="ECO:0000313" key="3">
    <source>
        <dbReference type="Proteomes" id="UP000002027"/>
    </source>
</evidence>
<organism evidence="2 3">
    <name type="scientific">Sphaerobacter thermophilus (strain ATCC 49802 / DSM 20745 / KCCM 41009 / NCIMB 13125 / S 6022)</name>
    <dbReference type="NCBI Taxonomy" id="479434"/>
    <lineage>
        <taxon>Bacteria</taxon>
        <taxon>Pseudomonadati</taxon>
        <taxon>Thermomicrobiota</taxon>
        <taxon>Thermomicrobia</taxon>
        <taxon>Sphaerobacterales</taxon>
        <taxon>Sphaerobacterineae</taxon>
        <taxon>Sphaerobacteraceae</taxon>
        <taxon>Sphaerobacter</taxon>
    </lineage>
</organism>
<dbReference type="KEGG" id="sti:Sthe_0490"/>
<reference evidence="3" key="1">
    <citation type="submission" date="2009-11" db="EMBL/GenBank/DDBJ databases">
        <title>The complete chromosome 1 of Sphaerobacter thermophilus DSM 20745.</title>
        <authorList>
            <person name="Lucas S."/>
            <person name="Copeland A."/>
            <person name="Lapidus A."/>
            <person name="Glavina del Rio T."/>
            <person name="Dalin E."/>
            <person name="Tice H."/>
            <person name="Bruce D."/>
            <person name="Goodwin L."/>
            <person name="Pitluck S."/>
            <person name="Kyrpides N."/>
            <person name="Mavromatis K."/>
            <person name="Ivanova N."/>
            <person name="Mikhailova N."/>
            <person name="LaButti K.M."/>
            <person name="Clum A."/>
            <person name="Sun H.I."/>
            <person name="Brettin T."/>
            <person name="Detter J.C."/>
            <person name="Han C."/>
            <person name="Larimer F."/>
            <person name="Land M."/>
            <person name="Hauser L."/>
            <person name="Markowitz V."/>
            <person name="Cheng J.F."/>
            <person name="Hugenholtz P."/>
            <person name="Woyke T."/>
            <person name="Wu D."/>
            <person name="Steenblock K."/>
            <person name="Schneider S."/>
            <person name="Pukall R."/>
            <person name="Goeker M."/>
            <person name="Klenk H.P."/>
            <person name="Eisen J.A."/>
        </authorList>
    </citation>
    <scope>NUCLEOTIDE SEQUENCE [LARGE SCALE GENOMIC DNA]</scope>
    <source>
        <strain evidence="3">ATCC 49802 / DSM 20745 / S 6022</strain>
    </source>
</reference>
<proteinExistence type="predicted"/>
<name>D1C7U5_SPHTD</name>
<dbReference type="STRING" id="479434.Sthe_0490"/>
<dbReference type="Proteomes" id="UP000002027">
    <property type="component" value="Chromosome 1"/>
</dbReference>
<dbReference type="EMBL" id="CP001823">
    <property type="protein sequence ID" value="ACZ37928.1"/>
    <property type="molecule type" value="Genomic_DNA"/>
</dbReference>